<feature type="transmembrane region" description="Helical" evidence="8">
    <location>
        <begin position="12"/>
        <end position="32"/>
    </location>
</feature>
<dbReference type="InterPro" id="IPR001789">
    <property type="entry name" value="Sig_transdc_resp-reg_receiver"/>
</dbReference>
<dbReference type="Pfam" id="PF12729">
    <property type="entry name" value="4HB_MCP_1"/>
    <property type="match status" value="1"/>
</dbReference>
<evidence type="ECO:0000313" key="12">
    <source>
        <dbReference type="Proteomes" id="UP000663720"/>
    </source>
</evidence>
<dbReference type="InterPro" id="IPR036097">
    <property type="entry name" value="HisK_dim/P_sf"/>
</dbReference>
<keyword evidence="5 11" id="KW-0418">Kinase</keyword>
<dbReference type="Pfam" id="PF00072">
    <property type="entry name" value="Response_reg"/>
    <property type="match status" value="4"/>
</dbReference>
<dbReference type="EC" id="2.7.13.3" evidence="2"/>
<keyword evidence="4" id="KW-0808">Transferase</keyword>
<dbReference type="RefSeq" id="WP_207690463.1">
    <property type="nucleotide sequence ID" value="NZ_CP061799.1"/>
</dbReference>
<dbReference type="Gene3D" id="3.30.565.10">
    <property type="entry name" value="Histidine kinase-like ATPase, C-terminal domain"/>
    <property type="match status" value="1"/>
</dbReference>
<keyword evidence="8" id="KW-0812">Transmembrane</keyword>
<comment type="catalytic activity">
    <reaction evidence="1">
        <text>ATP + protein L-histidine = ADP + protein N-phospho-L-histidine.</text>
        <dbReference type="EC" id="2.7.13.3"/>
    </reaction>
</comment>
<keyword evidence="11" id="KW-0675">Receptor</keyword>
<evidence type="ECO:0000259" key="10">
    <source>
        <dbReference type="PROSITE" id="PS50110"/>
    </source>
</evidence>
<reference evidence="11" key="1">
    <citation type="journal article" date="2021" name="Microb. Physiol.">
        <title>Proteogenomic Insights into the Physiology of Marine, Sulfate-Reducing, Filamentous Desulfonema limicola and Desulfonema magnum.</title>
        <authorList>
            <person name="Schnaars V."/>
            <person name="Wohlbrand L."/>
            <person name="Scheve S."/>
            <person name="Hinrichs C."/>
            <person name="Reinhardt R."/>
            <person name="Rabus R."/>
        </authorList>
    </citation>
    <scope>NUCLEOTIDE SEQUENCE</scope>
    <source>
        <strain evidence="11">5ac10</strain>
    </source>
</reference>
<keyword evidence="8" id="KW-0472">Membrane</keyword>
<keyword evidence="12" id="KW-1185">Reference proteome</keyword>
<dbReference type="SMART" id="SM00387">
    <property type="entry name" value="HATPase_c"/>
    <property type="match status" value="1"/>
</dbReference>
<dbReference type="SMART" id="SM00388">
    <property type="entry name" value="HisKA"/>
    <property type="match status" value="1"/>
</dbReference>
<dbReference type="InterPro" id="IPR011006">
    <property type="entry name" value="CheY-like_superfamily"/>
</dbReference>
<dbReference type="InterPro" id="IPR029016">
    <property type="entry name" value="GAF-like_dom_sf"/>
</dbReference>
<dbReference type="Gene3D" id="1.10.287.130">
    <property type="match status" value="1"/>
</dbReference>
<dbReference type="PANTHER" id="PTHR43047">
    <property type="entry name" value="TWO-COMPONENT HISTIDINE PROTEIN KINASE"/>
    <property type="match status" value="1"/>
</dbReference>
<feature type="modified residue" description="4-aspartylphosphate" evidence="6">
    <location>
        <position position="1037"/>
    </location>
</feature>
<dbReference type="InterPro" id="IPR036890">
    <property type="entry name" value="HATPase_C_sf"/>
</dbReference>
<keyword evidence="8" id="KW-1133">Transmembrane helix</keyword>
<dbReference type="SUPFAM" id="SSF52172">
    <property type="entry name" value="CheY-like"/>
    <property type="match status" value="4"/>
</dbReference>
<evidence type="ECO:0000256" key="7">
    <source>
        <dbReference type="SAM" id="Coils"/>
    </source>
</evidence>
<feature type="domain" description="Histidine kinase" evidence="9">
    <location>
        <begin position="491"/>
        <end position="708"/>
    </location>
</feature>
<dbReference type="SUPFAM" id="SSF55781">
    <property type="entry name" value="GAF domain-like"/>
    <property type="match status" value="1"/>
</dbReference>
<dbReference type="SUPFAM" id="SSF55874">
    <property type="entry name" value="ATPase domain of HSP90 chaperone/DNA topoisomerase II/histidine kinase"/>
    <property type="match status" value="1"/>
</dbReference>
<dbReference type="FunFam" id="3.30.565.10:FF:000010">
    <property type="entry name" value="Sensor histidine kinase RcsC"/>
    <property type="match status" value="1"/>
</dbReference>
<feature type="modified residue" description="4-aspartylphosphate" evidence="6">
    <location>
        <position position="785"/>
    </location>
</feature>
<feature type="domain" description="Response regulatory" evidence="10">
    <location>
        <begin position="736"/>
        <end position="849"/>
    </location>
</feature>
<dbReference type="InterPro" id="IPR003018">
    <property type="entry name" value="GAF"/>
</dbReference>
<feature type="domain" description="Response regulatory" evidence="10">
    <location>
        <begin position="988"/>
        <end position="1105"/>
    </location>
</feature>
<dbReference type="PROSITE" id="PS50109">
    <property type="entry name" value="HIS_KIN"/>
    <property type="match status" value="1"/>
</dbReference>
<dbReference type="Pfam" id="PF00512">
    <property type="entry name" value="HisKA"/>
    <property type="match status" value="1"/>
</dbReference>
<evidence type="ECO:0000256" key="5">
    <source>
        <dbReference type="ARBA" id="ARBA00022777"/>
    </source>
</evidence>
<evidence type="ECO:0000259" key="9">
    <source>
        <dbReference type="PROSITE" id="PS50109"/>
    </source>
</evidence>
<protein>
    <recommendedName>
        <fullName evidence="2">histidine kinase</fullName>
        <ecNumber evidence="2">2.7.13.3</ecNumber>
    </recommendedName>
</protein>
<dbReference type="InterPro" id="IPR024478">
    <property type="entry name" value="HlyB_4HB_MCP"/>
</dbReference>
<evidence type="ECO:0000256" key="2">
    <source>
        <dbReference type="ARBA" id="ARBA00012438"/>
    </source>
</evidence>
<evidence type="ECO:0000256" key="4">
    <source>
        <dbReference type="ARBA" id="ARBA00022679"/>
    </source>
</evidence>
<evidence type="ECO:0000256" key="6">
    <source>
        <dbReference type="PROSITE-ProRule" id="PRU00169"/>
    </source>
</evidence>
<feature type="transmembrane region" description="Helical" evidence="8">
    <location>
        <begin position="191"/>
        <end position="213"/>
    </location>
</feature>
<dbReference type="SUPFAM" id="SSF47384">
    <property type="entry name" value="Homodimeric domain of signal transducing histidine kinase"/>
    <property type="match status" value="1"/>
</dbReference>
<dbReference type="EMBL" id="CP061799">
    <property type="protein sequence ID" value="QTA78633.1"/>
    <property type="molecule type" value="Genomic_DNA"/>
</dbReference>
<dbReference type="PROSITE" id="PS50110">
    <property type="entry name" value="RESPONSE_REGULATORY"/>
    <property type="match status" value="4"/>
</dbReference>
<keyword evidence="7" id="KW-0175">Coiled coil</keyword>
<dbReference type="InterPro" id="IPR003661">
    <property type="entry name" value="HisK_dim/P_dom"/>
</dbReference>
<organism evidence="11 12">
    <name type="scientific">Desulfonema limicola</name>
    <dbReference type="NCBI Taxonomy" id="45656"/>
    <lineage>
        <taxon>Bacteria</taxon>
        <taxon>Pseudomonadati</taxon>
        <taxon>Thermodesulfobacteriota</taxon>
        <taxon>Desulfobacteria</taxon>
        <taxon>Desulfobacterales</taxon>
        <taxon>Desulfococcaceae</taxon>
        <taxon>Desulfonema</taxon>
    </lineage>
</organism>
<dbReference type="InterPro" id="IPR003594">
    <property type="entry name" value="HATPase_dom"/>
</dbReference>
<feature type="modified residue" description="4-aspartylphosphate" evidence="6">
    <location>
        <position position="905"/>
    </location>
</feature>
<evidence type="ECO:0000256" key="8">
    <source>
        <dbReference type="SAM" id="Phobius"/>
    </source>
</evidence>
<dbReference type="InterPro" id="IPR004358">
    <property type="entry name" value="Sig_transdc_His_kin-like_C"/>
</dbReference>
<feature type="domain" description="Response regulatory" evidence="10">
    <location>
        <begin position="856"/>
        <end position="972"/>
    </location>
</feature>
<dbReference type="CDD" id="cd00082">
    <property type="entry name" value="HisKA"/>
    <property type="match status" value="1"/>
</dbReference>
<dbReference type="CDD" id="cd16922">
    <property type="entry name" value="HATPase_EvgS-ArcB-TorS-like"/>
    <property type="match status" value="1"/>
</dbReference>
<dbReference type="KEGG" id="dli:dnl_08570"/>
<dbReference type="SMART" id="SM00448">
    <property type="entry name" value="REC"/>
    <property type="match status" value="4"/>
</dbReference>
<dbReference type="PANTHER" id="PTHR43047:SF72">
    <property type="entry name" value="OSMOSENSING HISTIDINE PROTEIN KINASE SLN1"/>
    <property type="match status" value="1"/>
</dbReference>
<accession>A0A975B4H9</accession>
<gene>
    <name evidence="11" type="ORF">dnl_08570</name>
</gene>
<evidence type="ECO:0000256" key="1">
    <source>
        <dbReference type="ARBA" id="ARBA00000085"/>
    </source>
</evidence>
<sequence>MILNRFTIQTRLMWAFVIMLFVFIIFGFISIYKMNQLGKLTKTLYEHPFQVSNAALRASMGVIKIHKTMKAIALFESKMELDDAVYQIRDEESLVYKNLDIIEKQILGEQGKKLEKEARNFFAGWRPLRNEVIDMIIKEHTINPDTRRKVADYVDALENKMLELRNYAENKAEGFMQDAEKIQENTIQATILIILGAAFFSFFIAFLMINSILSCINALRDTMAEIKSSGNLIYSDINGSNEITEMSQHFNVLIDMLKNQLWTRDGLNALNHELTGENSFGALVNSSISFVSRYIDACTGALYIYDNEKSICELKGAYAFVERRHLSNKFALGQGIVGQAALEKKPILLKNIISEKVCAITGTVSEPPKNIYAVPLIHEEKLYGVMETAAFEDISPVKKDFIDSAAGIISTSLYTSFQREQINSLLDSEQKSNKALQSKTDELSQTNEKLTTLNDELKAQTEELRVQKHELETQQIQVEEADRLKSEFLSNMSHELRTPLNSVLALSQLMISRGTGINPEQEAEYLKVIERNGRHLLSLINDILDLSKIEAGRMDLFLTDFSPSQVVNNVLETIAPLADKKNLIIKKDIDEDLMINSDKDKLHQIILNIVSNAVKFTETGTIDIKVKKSETKICFIVHDTGIGIPESELERIFDEFRQVDGSTTRIFEGTGLGLAICQKLAGLLKGDIQAESEIGAGSTFTLNIPLKFNNQDKDNITEIRPVQNLPEIPKIEVSKTVLVIDDDEQIRLMIKSYLIDAGYNVETARGGRQGLDMAYRLKPFAITLDIMMPDMDGWEVIRELKTSKHTADIPVIIVSVSDDRATGTALGAAGYVLKPVDRNILLSEINKLASVCQVKHILAVDDDPIVLRQIADLLGEKGYQVETASSGHEGIAKAAANPPDVMVLDLMMPEMDGFSVLARIRKEPAISDLPVIILTARNLNKSDRIRLQDTVHRVVTKTAMDNNELLDNLQKALSAIPCSKPLKKQKPMILVVEDNEIAAIQISSALEEKDYFVHTVFGGAEAIEFVRHSIPDAVILDLMMPGVDGFQFLESIRSTPETAKLPVLVLTAKELTAQDRARLTHNNIQQLIQKGAVDREQLAACVSKLLPKDDQQADAPKKIKKKDLIKPELKTNLKPGKSILLVEDNPDNLITITAILDEFGYNYISADDGRKAVDKAKQLMPGLILMDVQLPVLSGLDAARKIKSDPLTASIPIIAVTAKAMRGDREKILASGCDDYLSKPIEPGRLIEMIQQWTS</sequence>
<dbReference type="Gene3D" id="3.30.450.40">
    <property type="match status" value="1"/>
</dbReference>
<evidence type="ECO:0000313" key="11">
    <source>
        <dbReference type="EMBL" id="QTA78633.1"/>
    </source>
</evidence>
<keyword evidence="3 6" id="KW-0597">Phosphoprotein</keyword>
<dbReference type="Gene3D" id="6.10.340.10">
    <property type="match status" value="1"/>
</dbReference>
<dbReference type="Pfam" id="PF13185">
    <property type="entry name" value="GAF_2"/>
    <property type="match status" value="1"/>
</dbReference>
<feature type="domain" description="Response regulatory" evidence="10">
    <location>
        <begin position="1138"/>
        <end position="1254"/>
    </location>
</feature>
<evidence type="ECO:0000256" key="3">
    <source>
        <dbReference type="ARBA" id="ARBA00022553"/>
    </source>
</evidence>
<dbReference type="Pfam" id="PF02518">
    <property type="entry name" value="HATPase_c"/>
    <property type="match status" value="1"/>
</dbReference>
<dbReference type="Proteomes" id="UP000663720">
    <property type="component" value="Chromosome"/>
</dbReference>
<dbReference type="Gene3D" id="3.40.50.2300">
    <property type="match status" value="4"/>
</dbReference>
<proteinExistence type="predicted"/>
<dbReference type="CDD" id="cd17574">
    <property type="entry name" value="REC_OmpR"/>
    <property type="match status" value="1"/>
</dbReference>
<dbReference type="AlphaFoldDB" id="A0A975B4H9"/>
<name>A0A975B4H9_9BACT</name>
<feature type="modified residue" description="4-aspartylphosphate" evidence="6">
    <location>
        <position position="1187"/>
    </location>
</feature>
<dbReference type="GO" id="GO:0000155">
    <property type="term" value="F:phosphorelay sensor kinase activity"/>
    <property type="evidence" value="ECO:0007669"/>
    <property type="project" value="InterPro"/>
</dbReference>
<feature type="coiled-coil region" evidence="7">
    <location>
        <begin position="426"/>
        <end position="477"/>
    </location>
</feature>
<dbReference type="PRINTS" id="PR00344">
    <property type="entry name" value="BCTRLSENSOR"/>
</dbReference>
<dbReference type="InterPro" id="IPR005467">
    <property type="entry name" value="His_kinase_dom"/>
</dbReference>